<evidence type="ECO:0000256" key="1">
    <source>
        <dbReference type="SAM" id="MobiDB-lite"/>
    </source>
</evidence>
<feature type="transmembrane region" description="Helical" evidence="2">
    <location>
        <begin position="16"/>
        <end position="34"/>
    </location>
</feature>
<dbReference type="AlphaFoldDB" id="A0A2H3BU17"/>
<evidence type="ECO:0000256" key="2">
    <source>
        <dbReference type="SAM" id="Phobius"/>
    </source>
</evidence>
<dbReference type="EMBL" id="KZ293421">
    <property type="protein sequence ID" value="PBK73100.1"/>
    <property type="molecule type" value="Genomic_DNA"/>
</dbReference>
<dbReference type="Proteomes" id="UP000218334">
    <property type="component" value="Unassembled WGS sequence"/>
</dbReference>
<organism evidence="3 4">
    <name type="scientific">Armillaria solidipes</name>
    <dbReference type="NCBI Taxonomy" id="1076256"/>
    <lineage>
        <taxon>Eukaryota</taxon>
        <taxon>Fungi</taxon>
        <taxon>Dikarya</taxon>
        <taxon>Basidiomycota</taxon>
        <taxon>Agaricomycotina</taxon>
        <taxon>Agaricomycetes</taxon>
        <taxon>Agaricomycetidae</taxon>
        <taxon>Agaricales</taxon>
        <taxon>Marasmiineae</taxon>
        <taxon>Physalacriaceae</taxon>
        <taxon>Armillaria</taxon>
    </lineage>
</organism>
<evidence type="ECO:0000313" key="3">
    <source>
        <dbReference type="EMBL" id="PBK73100.1"/>
    </source>
</evidence>
<keyword evidence="2" id="KW-1133">Transmembrane helix</keyword>
<sequence length="448" mass="50865">MGIDIFSHDLAAEHSALLLLSVVLILGIAAILSLRHRSVRPSSQLISDTKEERAPGEWTPKDFRYPDFPSCSLSLSDIKPIPYRPFRWGQYNVTMGIRNMPWEDWIELDDQFDTYHRIRERRICTQGENVVRVLPARPIVGSGASAAIELVHELSEYLHKRYPAAFQVTRVEGAIKTIRILPLEVTYELPSALLSRSKGTSPPFLRKVEAGEAEEAMKIAALLVQDDLALMVEGSDGRYYFQAGAICVPGFWRMRDKIGLPLDEIHLSGNVPQYREKLHTSFERFFRRLPVDKPVIRNNYFVQVVRPQGQDRGVEDDLVDPEELAWSTTTNGPEGEFAHGHPAHPPERPLVSPETLRLRTERQTLRRLPLSGAVLFTIRTYVIPIEQLAKEPGIPARMASAVRSWPESVETYKGKELYGSILVDYLDKCAQEQTERGVREDPAKSYPF</sequence>
<dbReference type="STRING" id="1076256.A0A2H3BU17"/>
<reference evidence="4" key="1">
    <citation type="journal article" date="2017" name="Nat. Ecol. Evol.">
        <title>Genome expansion and lineage-specific genetic innovations in the forest pathogenic fungi Armillaria.</title>
        <authorList>
            <person name="Sipos G."/>
            <person name="Prasanna A.N."/>
            <person name="Walter M.C."/>
            <person name="O'Connor E."/>
            <person name="Balint B."/>
            <person name="Krizsan K."/>
            <person name="Kiss B."/>
            <person name="Hess J."/>
            <person name="Varga T."/>
            <person name="Slot J."/>
            <person name="Riley R."/>
            <person name="Boka B."/>
            <person name="Rigling D."/>
            <person name="Barry K."/>
            <person name="Lee J."/>
            <person name="Mihaltcheva S."/>
            <person name="LaButti K."/>
            <person name="Lipzen A."/>
            <person name="Waldron R."/>
            <person name="Moloney N.M."/>
            <person name="Sperisen C."/>
            <person name="Kredics L."/>
            <person name="Vagvoelgyi C."/>
            <person name="Patrignani A."/>
            <person name="Fitzpatrick D."/>
            <person name="Nagy I."/>
            <person name="Doyle S."/>
            <person name="Anderson J.B."/>
            <person name="Grigoriev I.V."/>
            <person name="Gueldener U."/>
            <person name="Muensterkoetter M."/>
            <person name="Nagy L.G."/>
        </authorList>
    </citation>
    <scope>NUCLEOTIDE SEQUENCE [LARGE SCALE GENOMIC DNA]</scope>
    <source>
        <strain evidence="4">28-4</strain>
    </source>
</reference>
<dbReference type="InterPro" id="IPR021848">
    <property type="entry name" value="HODM_asu-like"/>
</dbReference>
<evidence type="ECO:0000313" key="4">
    <source>
        <dbReference type="Proteomes" id="UP000218334"/>
    </source>
</evidence>
<accession>A0A2H3BU17</accession>
<evidence type="ECO:0008006" key="5">
    <source>
        <dbReference type="Google" id="ProtNLM"/>
    </source>
</evidence>
<feature type="compositionally biased region" description="Basic and acidic residues" evidence="1">
    <location>
        <begin position="336"/>
        <end position="347"/>
    </location>
</feature>
<name>A0A2H3BU17_9AGAR</name>
<keyword evidence="4" id="KW-1185">Reference proteome</keyword>
<protein>
    <recommendedName>
        <fullName evidence="5">HRQ family protein 1</fullName>
    </recommendedName>
</protein>
<gene>
    <name evidence="3" type="ORF">ARMSODRAFT_953563</name>
</gene>
<feature type="region of interest" description="Disordered" evidence="1">
    <location>
        <begin position="329"/>
        <end position="350"/>
    </location>
</feature>
<keyword evidence="2" id="KW-0472">Membrane</keyword>
<keyword evidence="2" id="KW-0812">Transmembrane</keyword>
<dbReference type="Pfam" id="PF11927">
    <property type="entry name" value="HODM_asu-like"/>
    <property type="match status" value="1"/>
</dbReference>
<proteinExistence type="predicted"/>